<evidence type="ECO:0000313" key="3">
    <source>
        <dbReference type="EMBL" id="MFC6888599.1"/>
    </source>
</evidence>
<gene>
    <name evidence="3" type="ORF">ACFQEY_06095</name>
</gene>
<dbReference type="NCBIfam" id="TIGR00345">
    <property type="entry name" value="GET3_arsA_TRC40"/>
    <property type="match status" value="1"/>
</dbReference>
<dbReference type="PANTHER" id="PTHR10803:SF3">
    <property type="entry name" value="ATPASE GET3"/>
    <property type="match status" value="1"/>
</dbReference>
<sequence>MERFVFFGGKGGVGKTTVSCAYAYRCANAGVRTLVVSTDPAHSVSDVFDQRFGDEPASVDGVEGLDAMEIDPEDEMQRHLQEIREGLSEQVSSSMVSEINRQLEMSHGTPGAYEAALFDAFVGVMREEGEPYDRVVFDTAPTGSTLRLLGLPEFLGDWIDRLLYKRRQSIDLFEKAAIGNMEPRRLMDGDPVLERLQNRKEFFEFAGGAMRNDAAFFLVLNPDQLSVNETERAIEGFTERDLRVRGLVANKLTPEPDDDEDGRGARYLREKVATERDRIEQVRDGFDPPLVAEIESRVREIRGDLLADVAAELDVDTGAGTRARAGPPGDES</sequence>
<dbReference type="SUPFAM" id="SSF52540">
    <property type="entry name" value="P-loop containing nucleoside triphosphate hydrolases"/>
    <property type="match status" value="1"/>
</dbReference>
<feature type="domain" description="ArsA/GET3 Anion-transporting ATPase-like" evidence="2">
    <location>
        <begin position="3"/>
        <end position="303"/>
    </location>
</feature>
<proteinExistence type="inferred from homology"/>
<evidence type="ECO:0000256" key="1">
    <source>
        <dbReference type="ARBA" id="ARBA00011040"/>
    </source>
</evidence>
<name>A0ABD5UGN3_9EURY</name>
<evidence type="ECO:0000259" key="2">
    <source>
        <dbReference type="Pfam" id="PF02374"/>
    </source>
</evidence>
<reference evidence="3 4" key="1">
    <citation type="journal article" date="2019" name="Int. J. Syst. Evol. Microbiol.">
        <title>The Global Catalogue of Microorganisms (GCM) 10K type strain sequencing project: providing services to taxonomists for standard genome sequencing and annotation.</title>
        <authorList>
            <consortium name="The Broad Institute Genomics Platform"/>
            <consortium name="The Broad Institute Genome Sequencing Center for Infectious Disease"/>
            <person name="Wu L."/>
            <person name="Ma J."/>
        </authorList>
    </citation>
    <scope>NUCLEOTIDE SEQUENCE [LARGE SCALE GENOMIC DNA]</scope>
    <source>
        <strain evidence="3 4">Y73</strain>
    </source>
</reference>
<dbReference type="PANTHER" id="PTHR10803">
    <property type="entry name" value="ARSENICAL PUMP-DRIVING ATPASE ARSENITE-TRANSLOCATING ATPASE"/>
    <property type="match status" value="1"/>
</dbReference>
<comment type="caution">
    <text evidence="3">The sequence shown here is derived from an EMBL/GenBank/DDBJ whole genome shotgun (WGS) entry which is preliminary data.</text>
</comment>
<dbReference type="InterPro" id="IPR027417">
    <property type="entry name" value="P-loop_NTPase"/>
</dbReference>
<dbReference type="InterPro" id="IPR016300">
    <property type="entry name" value="ATPase_ArsA/GET3"/>
</dbReference>
<dbReference type="InterPro" id="IPR025723">
    <property type="entry name" value="ArsA/GET3_ATPase-like"/>
</dbReference>
<dbReference type="CDD" id="cd02035">
    <property type="entry name" value="ArsA"/>
    <property type="match status" value="1"/>
</dbReference>
<keyword evidence="4" id="KW-1185">Reference proteome</keyword>
<evidence type="ECO:0000313" key="4">
    <source>
        <dbReference type="Proteomes" id="UP001596333"/>
    </source>
</evidence>
<dbReference type="AlphaFoldDB" id="A0ABD5UGN3"/>
<dbReference type="EMBL" id="JBHSXI010000006">
    <property type="protein sequence ID" value="MFC6888599.1"/>
    <property type="molecule type" value="Genomic_DNA"/>
</dbReference>
<dbReference type="Pfam" id="PF02374">
    <property type="entry name" value="ArsA_ATPase"/>
    <property type="match status" value="1"/>
</dbReference>
<protein>
    <submittedName>
        <fullName evidence="3">ArsA family ATPase</fullName>
    </submittedName>
</protein>
<comment type="similarity">
    <text evidence="1">Belongs to the arsA ATPase family.</text>
</comment>
<accession>A0ABD5UGN3</accession>
<dbReference type="RefSeq" id="WP_379765869.1">
    <property type="nucleotide sequence ID" value="NZ_JBHSXI010000006.1"/>
</dbReference>
<dbReference type="Gene3D" id="3.40.50.300">
    <property type="entry name" value="P-loop containing nucleotide triphosphate hydrolases"/>
    <property type="match status" value="1"/>
</dbReference>
<organism evidence="3 4">
    <name type="scientific">Halorubrum trueperi</name>
    <dbReference type="NCBI Taxonomy" id="2004704"/>
    <lineage>
        <taxon>Archaea</taxon>
        <taxon>Methanobacteriati</taxon>
        <taxon>Methanobacteriota</taxon>
        <taxon>Stenosarchaea group</taxon>
        <taxon>Halobacteria</taxon>
        <taxon>Halobacteriales</taxon>
        <taxon>Haloferacaceae</taxon>
        <taxon>Halorubrum</taxon>
    </lineage>
</organism>
<dbReference type="Proteomes" id="UP001596333">
    <property type="component" value="Unassembled WGS sequence"/>
</dbReference>